<dbReference type="Proteomes" id="UP000325255">
    <property type="component" value="Unassembled WGS sequence"/>
</dbReference>
<accession>A0A5M6IV18</accession>
<dbReference type="Pfam" id="PF13365">
    <property type="entry name" value="Trypsin_2"/>
    <property type="match status" value="1"/>
</dbReference>
<dbReference type="AlphaFoldDB" id="A0A5M6IV18"/>
<evidence type="ECO:0000256" key="2">
    <source>
        <dbReference type="ARBA" id="ARBA00022801"/>
    </source>
</evidence>
<keyword evidence="5" id="KW-1185">Reference proteome</keyword>
<organism evidence="4 5">
    <name type="scientific">Rhodovastum atsumiense</name>
    <dbReference type="NCBI Taxonomy" id="504468"/>
    <lineage>
        <taxon>Bacteria</taxon>
        <taxon>Pseudomonadati</taxon>
        <taxon>Pseudomonadota</taxon>
        <taxon>Alphaproteobacteria</taxon>
        <taxon>Acetobacterales</taxon>
        <taxon>Acetobacteraceae</taxon>
        <taxon>Rhodovastum</taxon>
    </lineage>
</organism>
<reference evidence="4 5" key="1">
    <citation type="submission" date="2019-09" db="EMBL/GenBank/DDBJ databases">
        <title>Genome sequence of Rhodovastum atsumiense, a diverse member of the Acetobacteraceae family of non-sulfur purple photosynthetic bacteria.</title>
        <authorList>
            <person name="Meyer T."/>
            <person name="Kyndt J."/>
        </authorList>
    </citation>
    <scope>NUCLEOTIDE SEQUENCE [LARGE SCALE GENOMIC DNA]</scope>
    <source>
        <strain evidence="4 5">DSM 21279</strain>
    </source>
</reference>
<dbReference type="InterPro" id="IPR036034">
    <property type="entry name" value="PDZ_sf"/>
</dbReference>
<dbReference type="SUPFAM" id="SSF50156">
    <property type="entry name" value="PDZ domain-like"/>
    <property type="match status" value="1"/>
</dbReference>
<dbReference type="SUPFAM" id="SSF50494">
    <property type="entry name" value="Trypsin-like serine proteases"/>
    <property type="match status" value="1"/>
</dbReference>
<dbReference type="InterPro" id="IPR051201">
    <property type="entry name" value="Chloro_Bact_Ser_Proteases"/>
</dbReference>
<comment type="caution">
    <text evidence="4">The sequence shown here is derived from an EMBL/GenBank/DDBJ whole genome shotgun (WGS) entry which is preliminary data.</text>
</comment>
<dbReference type="Gene3D" id="2.40.10.120">
    <property type="match status" value="1"/>
</dbReference>
<dbReference type="PANTHER" id="PTHR43343:SF3">
    <property type="entry name" value="PROTEASE DO-LIKE 8, CHLOROPLASTIC"/>
    <property type="match status" value="1"/>
</dbReference>
<evidence type="ECO:0000256" key="1">
    <source>
        <dbReference type="ARBA" id="ARBA00022670"/>
    </source>
</evidence>
<keyword evidence="1 4" id="KW-0645">Protease</keyword>
<proteinExistence type="predicted"/>
<sequence length="316" mass="32646">MPRHLPAVMPLDTLEPFSQTIADAVERTAPAVLHVTTHRNGRPAGSGSGVVFTPDGYALTNSHVVGNATALTATLPDGRSVVARLVGDDPATDLAVLRLEGERFEHARLGRSAGLRVGQLVMAIGNPFGFQATVTAGIVSGLGRTLRARDGRPIPSVIQTDAALNPGNSGGPLVDSTGAVVGIATAMIGGAQGICFAVGIDTAVLVATALMRDGRIRRARLGLSVQTVPLLQRLRRHHGIEQGSGVLVTGTTEKGPAARAGLQAGDVLLALDGIPLPGTDALYAVLSPERAGVPLPLDLLRRAERMRLTITPDAED</sequence>
<evidence type="ECO:0000259" key="3">
    <source>
        <dbReference type="PROSITE" id="PS50106"/>
    </source>
</evidence>
<dbReference type="Pfam" id="PF17820">
    <property type="entry name" value="PDZ_6"/>
    <property type="match status" value="1"/>
</dbReference>
<dbReference type="SMART" id="SM00228">
    <property type="entry name" value="PDZ"/>
    <property type="match status" value="1"/>
</dbReference>
<feature type="domain" description="PDZ" evidence="3">
    <location>
        <begin position="227"/>
        <end position="303"/>
    </location>
</feature>
<dbReference type="InterPro" id="IPR001478">
    <property type="entry name" value="PDZ"/>
</dbReference>
<dbReference type="PRINTS" id="PR00834">
    <property type="entry name" value="PROTEASES2C"/>
</dbReference>
<evidence type="ECO:0000313" key="5">
    <source>
        <dbReference type="Proteomes" id="UP000325255"/>
    </source>
</evidence>
<dbReference type="Gene3D" id="2.30.42.10">
    <property type="match status" value="1"/>
</dbReference>
<gene>
    <name evidence="4" type="ORF">F1189_10825</name>
</gene>
<dbReference type="InterPro" id="IPR001940">
    <property type="entry name" value="Peptidase_S1C"/>
</dbReference>
<dbReference type="GO" id="GO:0006508">
    <property type="term" value="P:proteolysis"/>
    <property type="evidence" value="ECO:0007669"/>
    <property type="project" value="UniProtKB-KW"/>
</dbReference>
<name>A0A5M6IV18_9PROT</name>
<keyword evidence="2" id="KW-0378">Hydrolase</keyword>
<dbReference type="PROSITE" id="PS50106">
    <property type="entry name" value="PDZ"/>
    <property type="match status" value="1"/>
</dbReference>
<protein>
    <submittedName>
        <fullName evidence="4">Trypsin-like serine protease</fullName>
    </submittedName>
</protein>
<dbReference type="InterPro" id="IPR009003">
    <property type="entry name" value="Peptidase_S1_PA"/>
</dbReference>
<dbReference type="RefSeq" id="WP_162530532.1">
    <property type="nucleotide sequence ID" value="NZ_OW485601.1"/>
</dbReference>
<evidence type="ECO:0000313" key="4">
    <source>
        <dbReference type="EMBL" id="KAA5612153.1"/>
    </source>
</evidence>
<dbReference type="EMBL" id="VWPK01000014">
    <property type="protein sequence ID" value="KAA5612153.1"/>
    <property type="molecule type" value="Genomic_DNA"/>
</dbReference>
<dbReference type="PANTHER" id="PTHR43343">
    <property type="entry name" value="PEPTIDASE S12"/>
    <property type="match status" value="1"/>
</dbReference>
<dbReference type="InterPro" id="IPR041489">
    <property type="entry name" value="PDZ_6"/>
</dbReference>
<dbReference type="CDD" id="cd06779">
    <property type="entry name" value="cpPDZ_Deg_HtrA-like"/>
    <property type="match status" value="1"/>
</dbReference>
<dbReference type="GO" id="GO:0004252">
    <property type="term" value="F:serine-type endopeptidase activity"/>
    <property type="evidence" value="ECO:0007669"/>
    <property type="project" value="InterPro"/>
</dbReference>